<feature type="domain" description="Histidine kinase" evidence="17">
    <location>
        <begin position="293"/>
        <end position="517"/>
    </location>
</feature>
<dbReference type="InterPro" id="IPR001789">
    <property type="entry name" value="Sig_transdc_resp-reg_receiver"/>
</dbReference>
<evidence type="ECO:0000313" key="19">
    <source>
        <dbReference type="EMBL" id="GBC60895.1"/>
    </source>
</evidence>
<proteinExistence type="predicted"/>
<dbReference type="SUPFAM" id="SSF55781">
    <property type="entry name" value="GAF domain-like"/>
    <property type="match status" value="1"/>
</dbReference>
<dbReference type="Gene3D" id="1.10.287.130">
    <property type="match status" value="1"/>
</dbReference>
<keyword evidence="6" id="KW-0808">Transferase</keyword>
<keyword evidence="12" id="KW-0902">Two-component regulatory system</keyword>
<protein>
    <recommendedName>
        <fullName evidence="15">Sensory/regulatory protein RpfC</fullName>
        <ecNumber evidence="3">2.7.13.3</ecNumber>
    </recommendedName>
</protein>
<dbReference type="InterPro" id="IPR011006">
    <property type="entry name" value="CheY-like_superfamily"/>
</dbReference>
<dbReference type="Pfam" id="PF00072">
    <property type="entry name" value="Response_reg"/>
    <property type="match status" value="2"/>
</dbReference>
<dbReference type="InterPro" id="IPR036097">
    <property type="entry name" value="HisK_dim/P_sf"/>
</dbReference>
<comment type="subunit">
    <text evidence="14">At low DSF concentrations, interacts with RpfF.</text>
</comment>
<dbReference type="PROSITE" id="PS50109">
    <property type="entry name" value="HIS_KIN"/>
    <property type="match status" value="1"/>
</dbReference>
<comment type="subcellular location">
    <subcellularLocation>
        <location evidence="2">Cell membrane</location>
        <topology evidence="2">Multi-pass membrane protein</topology>
    </subcellularLocation>
</comment>
<keyword evidence="5 16" id="KW-0597">Phosphoprotein</keyword>
<dbReference type="EC" id="2.7.13.3" evidence="3"/>
<dbReference type="Gene3D" id="3.30.565.10">
    <property type="entry name" value="Histidine kinase-like ATPase, C-terminal domain"/>
    <property type="match status" value="1"/>
</dbReference>
<dbReference type="GO" id="GO:0000155">
    <property type="term" value="F:phosphorelay sensor kinase activity"/>
    <property type="evidence" value="ECO:0007669"/>
    <property type="project" value="InterPro"/>
</dbReference>
<dbReference type="InterPro" id="IPR036641">
    <property type="entry name" value="HPT_dom_sf"/>
</dbReference>
<evidence type="ECO:0000256" key="2">
    <source>
        <dbReference type="ARBA" id="ARBA00004651"/>
    </source>
</evidence>
<keyword evidence="10" id="KW-0067">ATP-binding</keyword>
<dbReference type="SMART" id="SM00387">
    <property type="entry name" value="HATPase_c"/>
    <property type="match status" value="1"/>
</dbReference>
<keyword evidence="9" id="KW-0418">Kinase</keyword>
<dbReference type="SMART" id="SM00448">
    <property type="entry name" value="REC"/>
    <property type="match status" value="2"/>
</dbReference>
<evidence type="ECO:0000256" key="11">
    <source>
        <dbReference type="ARBA" id="ARBA00022989"/>
    </source>
</evidence>
<dbReference type="FunFam" id="3.30.565.10:FF:000010">
    <property type="entry name" value="Sensor histidine kinase RcsC"/>
    <property type="match status" value="1"/>
</dbReference>
<comment type="caution">
    <text evidence="19">The sequence shown here is derived from an EMBL/GenBank/DDBJ whole genome shotgun (WGS) entry which is preliminary data.</text>
</comment>
<evidence type="ECO:0000256" key="14">
    <source>
        <dbReference type="ARBA" id="ARBA00064003"/>
    </source>
</evidence>
<name>A0A401FVA6_9BACT</name>
<organism evidence="19 20">
    <name type="scientific">Desulfonema ishimotonii</name>
    <dbReference type="NCBI Taxonomy" id="45657"/>
    <lineage>
        <taxon>Bacteria</taxon>
        <taxon>Pseudomonadati</taxon>
        <taxon>Thermodesulfobacteriota</taxon>
        <taxon>Desulfobacteria</taxon>
        <taxon>Desulfobacterales</taxon>
        <taxon>Desulfococcaceae</taxon>
        <taxon>Desulfonema</taxon>
    </lineage>
</organism>
<evidence type="ECO:0000256" key="3">
    <source>
        <dbReference type="ARBA" id="ARBA00012438"/>
    </source>
</evidence>
<evidence type="ECO:0000256" key="13">
    <source>
        <dbReference type="ARBA" id="ARBA00023136"/>
    </source>
</evidence>
<dbReference type="SUPFAM" id="SSF47384">
    <property type="entry name" value="Homodimeric domain of signal transducing histidine kinase"/>
    <property type="match status" value="1"/>
</dbReference>
<dbReference type="CDD" id="cd16922">
    <property type="entry name" value="HATPase_EvgS-ArcB-TorS-like"/>
    <property type="match status" value="1"/>
</dbReference>
<dbReference type="CDD" id="cd17546">
    <property type="entry name" value="REC_hyHK_CKI1_RcsC-like"/>
    <property type="match status" value="1"/>
</dbReference>
<comment type="catalytic activity">
    <reaction evidence="1">
        <text>ATP + protein L-histidine = ADP + protein N-phospho-L-histidine.</text>
        <dbReference type="EC" id="2.7.13.3"/>
    </reaction>
</comment>
<keyword evidence="7" id="KW-0812">Transmembrane</keyword>
<dbReference type="Proteomes" id="UP000288096">
    <property type="component" value="Unassembled WGS sequence"/>
</dbReference>
<evidence type="ECO:0000313" key="20">
    <source>
        <dbReference type="Proteomes" id="UP000288096"/>
    </source>
</evidence>
<keyword evidence="20" id="KW-1185">Reference proteome</keyword>
<dbReference type="InterPro" id="IPR003661">
    <property type="entry name" value="HisK_dim/P_dom"/>
</dbReference>
<feature type="domain" description="Response regulatory" evidence="18">
    <location>
        <begin position="549"/>
        <end position="663"/>
    </location>
</feature>
<reference evidence="20" key="1">
    <citation type="submission" date="2017-11" db="EMBL/GenBank/DDBJ databases">
        <authorList>
            <person name="Watanabe M."/>
            <person name="Kojima H."/>
        </authorList>
    </citation>
    <scope>NUCLEOTIDE SEQUENCE [LARGE SCALE GENOMIC DNA]</scope>
    <source>
        <strain evidence="20">Tokyo 01</strain>
    </source>
</reference>
<dbReference type="SUPFAM" id="SSF55874">
    <property type="entry name" value="ATPase domain of HSP90 chaperone/DNA topoisomerase II/histidine kinase"/>
    <property type="match status" value="1"/>
</dbReference>
<dbReference type="Gene3D" id="3.40.50.2300">
    <property type="match status" value="2"/>
</dbReference>
<evidence type="ECO:0000256" key="15">
    <source>
        <dbReference type="ARBA" id="ARBA00068150"/>
    </source>
</evidence>
<gene>
    <name evidence="19" type="ORF">DENIS_1855</name>
</gene>
<sequence length="814" mass="89145">MEKILVIDDEINILNYVQRLLERYLPDLGVDVAMSGRDGVEQARSDPPDVILLDINMPDMDGFEVCRQLKSDERTRHSPVILFTGMQTDSASRIRGLNLGADAFLTKPVGSAELISQVRVMLRIRRSEDLLRREKKILEHAVREQTRELARESSVNQAFAELSRALLSPLSLADMSALVLEKAKRLTGSGRGYAGYIDPETGEMTGPDPDGWTDGPMTPVRLAVAARFNDKTVGQIVLSHGEGPYTDRDADLVRRLADLYAVAIRRKQAKYELVRSREKAEIASRAKSEFLANMSHEIRTPMNGIIGMLGLALDTPLNPTQREYLRMARFSADALLVLLNDILDFARIEAGKLELTSAAFDPDDLLRSALAPVRPEAEKKGLILQRRIDRAVPGRLMGDPNRIRQILINLLRNAVKFTESGEIRVCADAVRESAGCGEPDLLRFSVRDTGIGIPEDKRREIFRAFYQADGSLSRRYSGVGLGLSISRNLVERMGGRIWVESEPNRGSRFCFTLPLKAPPQGAAAEIPGEVCKNSGSGPCVPPVPHPSPRILLAEDDEISRCVFTGILEEMGIAVTAVRNGRAALDALSASAFDLILMDVQMPEMDGLAASRMIRETDPETPIIALTAHAFPRDRDRCVAAGMTDYLAKPVTQATFGKILSKYIPVSYRPARVALMADGQSAAGALQSENEPHLLFSGVCDALEEVESAVQAGDSDALERLAERLRRVAAEAGRSDIADDAFRLKLAARANDPGKARFLTDQMTRTAAVMHRQLNGGKGAGHDGQTACGPDSQLQGSGVRVCQTAFIRNEGIRHK</sequence>
<dbReference type="GO" id="GO:0005524">
    <property type="term" value="F:ATP binding"/>
    <property type="evidence" value="ECO:0007669"/>
    <property type="project" value="UniProtKB-KW"/>
</dbReference>
<dbReference type="PRINTS" id="PR00344">
    <property type="entry name" value="BCTRLSENSOR"/>
</dbReference>
<dbReference type="EMBL" id="BEXT01000001">
    <property type="protein sequence ID" value="GBC60895.1"/>
    <property type="molecule type" value="Genomic_DNA"/>
</dbReference>
<evidence type="ECO:0000256" key="9">
    <source>
        <dbReference type="ARBA" id="ARBA00022777"/>
    </source>
</evidence>
<dbReference type="InterPro" id="IPR004358">
    <property type="entry name" value="Sig_transdc_His_kin-like_C"/>
</dbReference>
<evidence type="ECO:0000256" key="1">
    <source>
        <dbReference type="ARBA" id="ARBA00000085"/>
    </source>
</evidence>
<evidence type="ECO:0000256" key="8">
    <source>
        <dbReference type="ARBA" id="ARBA00022741"/>
    </source>
</evidence>
<reference evidence="20" key="2">
    <citation type="submission" date="2019-01" db="EMBL/GenBank/DDBJ databases">
        <title>Genome sequence of Desulfonema ishimotonii strain Tokyo 01.</title>
        <authorList>
            <person name="Fukui M."/>
        </authorList>
    </citation>
    <scope>NUCLEOTIDE SEQUENCE [LARGE SCALE GENOMIC DNA]</scope>
    <source>
        <strain evidence="20">Tokyo 01</strain>
    </source>
</reference>
<keyword evidence="11" id="KW-1133">Transmembrane helix</keyword>
<evidence type="ECO:0000256" key="10">
    <source>
        <dbReference type="ARBA" id="ARBA00022840"/>
    </source>
</evidence>
<dbReference type="SUPFAM" id="SSF52172">
    <property type="entry name" value="CheY-like"/>
    <property type="match status" value="2"/>
</dbReference>
<dbReference type="PANTHER" id="PTHR45339">
    <property type="entry name" value="HYBRID SIGNAL TRANSDUCTION HISTIDINE KINASE J"/>
    <property type="match status" value="1"/>
</dbReference>
<feature type="modified residue" description="4-aspartylphosphate" evidence="16">
    <location>
        <position position="598"/>
    </location>
</feature>
<keyword evidence="4" id="KW-1003">Cell membrane</keyword>
<dbReference type="CDD" id="cd00082">
    <property type="entry name" value="HisKA"/>
    <property type="match status" value="1"/>
</dbReference>
<keyword evidence="8" id="KW-0547">Nucleotide-binding</keyword>
<dbReference type="GO" id="GO:0005886">
    <property type="term" value="C:plasma membrane"/>
    <property type="evidence" value="ECO:0007669"/>
    <property type="project" value="UniProtKB-SubCell"/>
</dbReference>
<evidence type="ECO:0000256" key="16">
    <source>
        <dbReference type="PROSITE-ProRule" id="PRU00169"/>
    </source>
</evidence>
<evidence type="ECO:0000256" key="6">
    <source>
        <dbReference type="ARBA" id="ARBA00022679"/>
    </source>
</evidence>
<feature type="modified residue" description="4-aspartylphosphate" evidence="16">
    <location>
        <position position="54"/>
    </location>
</feature>
<dbReference type="RefSeq" id="WP_166404997.1">
    <property type="nucleotide sequence ID" value="NZ_BEXT01000001.1"/>
</dbReference>
<evidence type="ECO:0000256" key="7">
    <source>
        <dbReference type="ARBA" id="ARBA00022692"/>
    </source>
</evidence>
<accession>A0A401FVA6</accession>
<dbReference type="PROSITE" id="PS50110">
    <property type="entry name" value="RESPONSE_REGULATORY"/>
    <property type="match status" value="2"/>
</dbReference>
<dbReference type="SMART" id="SM00388">
    <property type="entry name" value="HisKA"/>
    <property type="match status" value="1"/>
</dbReference>
<dbReference type="AlphaFoldDB" id="A0A401FVA6"/>
<evidence type="ECO:0000259" key="18">
    <source>
        <dbReference type="PROSITE" id="PS50110"/>
    </source>
</evidence>
<dbReference type="InterPro" id="IPR003594">
    <property type="entry name" value="HATPase_dom"/>
</dbReference>
<dbReference type="InterPro" id="IPR005467">
    <property type="entry name" value="His_kinase_dom"/>
</dbReference>
<dbReference type="SUPFAM" id="SSF47226">
    <property type="entry name" value="Histidine-containing phosphotransfer domain, HPT domain"/>
    <property type="match status" value="1"/>
</dbReference>
<evidence type="ECO:0000259" key="17">
    <source>
        <dbReference type="PROSITE" id="PS50109"/>
    </source>
</evidence>
<dbReference type="InterPro" id="IPR036890">
    <property type="entry name" value="HATPase_C_sf"/>
</dbReference>
<evidence type="ECO:0000256" key="4">
    <source>
        <dbReference type="ARBA" id="ARBA00022475"/>
    </source>
</evidence>
<dbReference type="Pfam" id="PF02518">
    <property type="entry name" value="HATPase_c"/>
    <property type="match status" value="1"/>
</dbReference>
<dbReference type="PANTHER" id="PTHR45339:SF1">
    <property type="entry name" value="HYBRID SIGNAL TRANSDUCTION HISTIDINE KINASE J"/>
    <property type="match status" value="1"/>
</dbReference>
<dbReference type="Pfam" id="PF00512">
    <property type="entry name" value="HisKA"/>
    <property type="match status" value="1"/>
</dbReference>
<evidence type="ECO:0000256" key="12">
    <source>
        <dbReference type="ARBA" id="ARBA00023012"/>
    </source>
</evidence>
<feature type="domain" description="Response regulatory" evidence="18">
    <location>
        <begin position="3"/>
        <end position="122"/>
    </location>
</feature>
<dbReference type="FunFam" id="1.10.287.130:FF:000002">
    <property type="entry name" value="Two-component osmosensing histidine kinase"/>
    <property type="match status" value="1"/>
</dbReference>
<keyword evidence="13" id="KW-0472">Membrane</keyword>
<evidence type="ECO:0000256" key="5">
    <source>
        <dbReference type="ARBA" id="ARBA00022553"/>
    </source>
</evidence>